<feature type="domain" description="NADPH-dependent FMN reductase-like" evidence="1">
    <location>
        <begin position="3"/>
        <end position="144"/>
    </location>
</feature>
<dbReference type="Pfam" id="PF03358">
    <property type="entry name" value="FMN_red"/>
    <property type="match status" value="1"/>
</dbReference>
<comment type="caution">
    <text evidence="2">The sequence shown here is derived from an EMBL/GenBank/DDBJ whole genome shotgun (WGS) entry which is preliminary data.</text>
</comment>
<evidence type="ECO:0000313" key="2">
    <source>
        <dbReference type="EMBL" id="TMR12768.1"/>
    </source>
</evidence>
<dbReference type="EMBL" id="VCKY01000129">
    <property type="protein sequence ID" value="TMR12768.1"/>
    <property type="molecule type" value="Genomic_DNA"/>
</dbReference>
<dbReference type="GO" id="GO:0010181">
    <property type="term" value="F:FMN binding"/>
    <property type="evidence" value="ECO:0007669"/>
    <property type="project" value="TreeGrafter"/>
</dbReference>
<dbReference type="PANTHER" id="PTHR30543">
    <property type="entry name" value="CHROMATE REDUCTASE"/>
    <property type="match status" value="1"/>
</dbReference>
<dbReference type="InterPro" id="IPR029039">
    <property type="entry name" value="Flavoprotein-like_sf"/>
</dbReference>
<accession>A0A5S4F8E5</accession>
<dbReference type="PANTHER" id="PTHR30543:SF21">
    <property type="entry name" value="NAD(P)H-DEPENDENT FMN REDUCTASE LOT6"/>
    <property type="match status" value="1"/>
</dbReference>
<evidence type="ECO:0000313" key="3">
    <source>
        <dbReference type="Proteomes" id="UP000309128"/>
    </source>
</evidence>
<dbReference type="AlphaFoldDB" id="A0A5S4F8E5"/>
<dbReference type="GO" id="GO:0005829">
    <property type="term" value="C:cytosol"/>
    <property type="evidence" value="ECO:0007669"/>
    <property type="project" value="TreeGrafter"/>
</dbReference>
<dbReference type="RefSeq" id="WP_138670333.1">
    <property type="nucleotide sequence ID" value="NZ_VCKY01000129.1"/>
</dbReference>
<dbReference type="SUPFAM" id="SSF52218">
    <property type="entry name" value="Flavoproteins"/>
    <property type="match status" value="1"/>
</dbReference>
<gene>
    <name evidence="2" type="ORF">ETD86_31770</name>
</gene>
<organism evidence="2 3">
    <name type="scientific">Nonomuraea turkmeniaca</name>
    <dbReference type="NCBI Taxonomy" id="103838"/>
    <lineage>
        <taxon>Bacteria</taxon>
        <taxon>Bacillati</taxon>
        <taxon>Actinomycetota</taxon>
        <taxon>Actinomycetes</taxon>
        <taxon>Streptosporangiales</taxon>
        <taxon>Streptosporangiaceae</taxon>
        <taxon>Nonomuraea</taxon>
    </lineage>
</organism>
<dbReference type="OrthoDB" id="9812295at2"/>
<dbReference type="InterPro" id="IPR050712">
    <property type="entry name" value="NAD(P)H-dep_reductase"/>
</dbReference>
<sequence>MPKLQIIVGSTRPGRIAKPIADWVYDRAVADGRFEVELVDIADYELPVLDEPHHPVLGKYENKHTQRWASKIREADAFVFVAPEYNYGPSVALLNAFNYLGREWTYAPVAFVSYGGIAGGLRAVQAMKQIVTTVRMMPIPDGVVLPLVMQHLQTGKFVAPASAEPAVGPMLTELLRWVGALQPLRAEGPPAPMLPPGPPPGPRP</sequence>
<dbReference type="GO" id="GO:0016491">
    <property type="term" value="F:oxidoreductase activity"/>
    <property type="evidence" value="ECO:0007669"/>
    <property type="project" value="InterPro"/>
</dbReference>
<keyword evidence="3" id="KW-1185">Reference proteome</keyword>
<name>A0A5S4F8E5_9ACTN</name>
<proteinExistence type="predicted"/>
<protein>
    <submittedName>
        <fullName evidence="2">NAD(P)H-dependent oxidoreductase</fullName>
    </submittedName>
</protein>
<dbReference type="InterPro" id="IPR005025">
    <property type="entry name" value="FMN_Rdtase-like_dom"/>
</dbReference>
<dbReference type="Proteomes" id="UP000309128">
    <property type="component" value="Unassembled WGS sequence"/>
</dbReference>
<evidence type="ECO:0000259" key="1">
    <source>
        <dbReference type="Pfam" id="PF03358"/>
    </source>
</evidence>
<dbReference type="Gene3D" id="3.40.50.360">
    <property type="match status" value="1"/>
</dbReference>
<reference evidence="2 3" key="1">
    <citation type="submission" date="2019-05" db="EMBL/GenBank/DDBJ databases">
        <title>Draft genome sequence of Nonomuraea turkmeniaca DSM 43926.</title>
        <authorList>
            <person name="Saricaoglu S."/>
            <person name="Isik K."/>
        </authorList>
    </citation>
    <scope>NUCLEOTIDE SEQUENCE [LARGE SCALE GENOMIC DNA]</scope>
    <source>
        <strain evidence="2 3">DSM 43926</strain>
    </source>
</reference>